<keyword evidence="1" id="KW-0812">Transmembrane</keyword>
<name>A0ABN7SHL3_OIKDI</name>
<gene>
    <name evidence="2" type="ORF">OKIOD_LOCUS8313</name>
</gene>
<dbReference type="Proteomes" id="UP001158576">
    <property type="component" value="Chromosome XSR"/>
</dbReference>
<keyword evidence="3" id="KW-1185">Reference proteome</keyword>
<keyword evidence="1" id="KW-1133">Transmembrane helix</keyword>
<dbReference type="EMBL" id="OU015569">
    <property type="protein sequence ID" value="CAG5099932.1"/>
    <property type="molecule type" value="Genomic_DNA"/>
</dbReference>
<feature type="transmembrane region" description="Helical" evidence="1">
    <location>
        <begin position="35"/>
        <end position="55"/>
    </location>
</feature>
<proteinExistence type="predicted"/>
<reference evidence="2 3" key="1">
    <citation type="submission" date="2021-04" db="EMBL/GenBank/DDBJ databases">
        <authorList>
            <person name="Bliznina A."/>
        </authorList>
    </citation>
    <scope>NUCLEOTIDE SEQUENCE [LARGE SCALE GENOMIC DNA]</scope>
</reference>
<feature type="transmembrane region" description="Helical" evidence="1">
    <location>
        <begin position="131"/>
        <end position="150"/>
    </location>
</feature>
<protein>
    <submittedName>
        <fullName evidence="2">Oidioi.mRNA.OKI2018_I69.XSR.g16755.t1.cds</fullName>
    </submittedName>
</protein>
<evidence type="ECO:0000256" key="1">
    <source>
        <dbReference type="SAM" id="Phobius"/>
    </source>
</evidence>
<accession>A0ABN7SHL3</accession>
<organism evidence="2 3">
    <name type="scientific">Oikopleura dioica</name>
    <name type="common">Tunicate</name>
    <dbReference type="NCBI Taxonomy" id="34765"/>
    <lineage>
        <taxon>Eukaryota</taxon>
        <taxon>Metazoa</taxon>
        <taxon>Chordata</taxon>
        <taxon>Tunicata</taxon>
        <taxon>Appendicularia</taxon>
        <taxon>Copelata</taxon>
        <taxon>Oikopleuridae</taxon>
        <taxon>Oikopleura</taxon>
    </lineage>
</organism>
<evidence type="ECO:0000313" key="3">
    <source>
        <dbReference type="Proteomes" id="UP001158576"/>
    </source>
</evidence>
<keyword evidence="1" id="KW-0472">Membrane</keyword>
<feature type="transmembrane region" description="Helical" evidence="1">
    <location>
        <begin position="67"/>
        <end position="90"/>
    </location>
</feature>
<sequence length="358" mass="39784">MEASFIFPICIMASTMMITEDFSTCSVLDDVESGVLFHLIFFTISYFGTIVMVIYKRMAGKRQETIPLLAGTGIPLTATGLALICAAYYVHVGHHCRDEENGQSTISGLPQSIMVQSLAKEVRAEIMLRSLWLGLVLVLCGGAFLGLLVCNWPKPLAKCYDHLYFSSKKSKGCENLLNLQNCCSRHITDKDLLSYTKFCLKNELIYVAWIYDAFKVVLDKTHLSDAEYELANQRLRLEEICPNCTTCDSEEQVMSGFRISMETTTIVPAVVVCTLEAPAEDVQSKYDCSQKTTCCSGTLEVRGGDGVGILEFWENVSQSSPFIEPILLFGLNSYSVHKMLHIGLGGSSEYRVLRCLLT</sequence>
<evidence type="ECO:0000313" key="2">
    <source>
        <dbReference type="EMBL" id="CAG5099932.1"/>
    </source>
</evidence>